<keyword evidence="3" id="KW-1185">Reference proteome</keyword>
<name>A0AAN6HBV9_9PEZI</name>
<accession>A0AAN6HBV9</accession>
<gene>
    <name evidence="2" type="ORF">LTR91_019198</name>
</gene>
<feature type="region of interest" description="Disordered" evidence="1">
    <location>
        <begin position="268"/>
        <end position="304"/>
    </location>
</feature>
<feature type="compositionally biased region" description="Basic and acidic residues" evidence="1">
    <location>
        <begin position="106"/>
        <end position="117"/>
    </location>
</feature>
<dbReference type="AlphaFoldDB" id="A0AAN6HBV9"/>
<feature type="compositionally biased region" description="Basic and acidic residues" evidence="1">
    <location>
        <begin position="28"/>
        <end position="60"/>
    </location>
</feature>
<sequence>MPPPPAKKPKLGRAGSASTEGPHTFSEMIREGERKEAQTEAKQDSGDKNEAYDSDHKPNPEDAVEVDDELDLLDPDFNADNLWLLPATEAANGDDVDSETSDSENVDYHKEKGRPNMEEDEESIGSDIEETFDEDGTLVRTTVDVEKGNKAGIEREEERMKYVKELSSRRRAYRQLRRMIRRIRADEEPFLEGVEPDRATIAKKDYGGYFDLVPDERGSVEMLGPGLYRELKTSSLFTIYERDPNAVGRVAVGNVAVRRINHAVAKSMVQTTRTNARKEKEQEATLGVQDTGRGDSGSDGTAGQ</sequence>
<evidence type="ECO:0000313" key="3">
    <source>
        <dbReference type="Proteomes" id="UP001175353"/>
    </source>
</evidence>
<feature type="compositionally biased region" description="Acidic residues" evidence="1">
    <location>
        <begin position="92"/>
        <end position="105"/>
    </location>
</feature>
<feature type="compositionally biased region" description="Acidic residues" evidence="1">
    <location>
        <begin position="118"/>
        <end position="129"/>
    </location>
</feature>
<dbReference type="Proteomes" id="UP001175353">
    <property type="component" value="Unassembled WGS sequence"/>
</dbReference>
<reference evidence="2" key="1">
    <citation type="submission" date="2023-06" db="EMBL/GenBank/DDBJ databases">
        <title>Black Yeasts Isolated from many extreme environments.</title>
        <authorList>
            <person name="Coleine C."/>
            <person name="Stajich J.E."/>
            <person name="Selbmann L."/>
        </authorList>
    </citation>
    <scope>NUCLEOTIDE SEQUENCE</scope>
    <source>
        <strain evidence="2">CCFEE 5200</strain>
    </source>
</reference>
<feature type="compositionally biased region" description="Gly residues" evidence="1">
    <location>
        <begin position="294"/>
        <end position="304"/>
    </location>
</feature>
<feature type="compositionally biased region" description="Acidic residues" evidence="1">
    <location>
        <begin position="62"/>
        <end position="74"/>
    </location>
</feature>
<comment type="caution">
    <text evidence="2">The sequence shown here is derived from an EMBL/GenBank/DDBJ whole genome shotgun (WGS) entry which is preliminary data.</text>
</comment>
<proteinExistence type="predicted"/>
<dbReference type="EMBL" id="JAUJLE010000284">
    <property type="protein sequence ID" value="KAK0962988.1"/>
    <property type="molecule type" value="Genomic_DNA"/>
</dbReference>
<feature type="region of interest" description="Disordered" evidence="1">
    <location>
        <begin position="1"/>
        <end position="129"/>
    </location>
</feature>
<evidence type="ECO:0000256" key="1">
    <source>
        <dbReference type="SAM" id="MobiDB-lite"/>
    </source>
</evidence>
<organism evidence="2 3">
    <name type="scientific">Friedmanniomyces endolithicus</name>
    <dbReference type="NCBI Taxonomy" id="329885"/>
    <lineage>
        <taxon>Eukaryota</taxon>
        <taxon>Fungi</taxon>
        <taxon>Dikarya</taxon>
        <taxon>Ascomycota</taxon>
        <taxon>Pezizomycotina</taxon>
        <taxon>Dothideomycetes</taxon>
        <taxon>Dothideomycetidae</taxon>
        <taxon>Mycosphaerellales</taxon>
        <taxon>Teratosphaeriaceae</taxon>
        <taxon>Friedmanniomyces</taxon>
    </lineage>
</organism>
<evidence type="ECO:0000313" key="2">
    <source>
        <dbReference type="EMBL" id="KAK0962988.1"/>
    </source>
</evidence>
<protein>
    <submittedName>
        <fullName evidence="2">Uncharacterized protein</fullName>
    </submittedName>
</protein>